<evidence type="ECO:0000313" key="2">
    <source>
        <dbReference type="EMBL" id="CAB3233239.1"/>
    </source>
</evidence>
<dbReference type="Pfam" id="PF23055">
    <property type="entry name" value="DUF7041"/>
    <property type="match status" value="1"/>
</dbReference>
<gene>
    <name evidence="2" type="ORF">APLA_LOCUS5118</name>
</gene>
<dbReference type="AlphaFoldDB" id="A0A8S0ZIX4"/>
<dbReference type="Proteomes" id="UP000494106">
    <property type="component" value="Unassembled WGS sequence"/>
</dbReference>
<evidence type="ECO:0000313" key="3">
    <source>
        <dbReference type="Proteomes" id="UP000494106"/>
    </source>
</evidence>
<protein>
    <recommendedName>
        <fullName evidence="1">DUF7041 domain-containing protein</fullName>
    </recommendedName>
</protein>
<keyword evidence="3" id="KW-1185">Reference proteome</keyword>
<dbReference type="InterPro" id="IPR055469">
    <property type="entry name" value="DUF7041"/>
</dbReference>
<sequence length="129" mass="14472">MPREVVKSDVAAISVPARLPPFWRKNTSLWFAQFEAAVAASKIGDEQKFSLVVPLLGCDEIEQIGEIILDPTATGKYSTLKNRLASMYQESDHRQLQKLLSGVELGDSKNCYEKCVNLAGSYSQMKRYR</sequence>
<organism evidence="2 3">
    <name type="scientific">Arctia plantaginis</name>
    <name type="common">Wood tiger moth</name>
    <name type="synonym">Phalaena plantaginis</name>
    <dbReference type="NCBI Taxonomy" id="874455"/>
    <lineage>
        <taxon>Eukaryota</taxon>
        <taxon>Metazoa</taxon>
        <taxon>Ecdysozoa</taxon>
        <taxon>Arthropoda</taxon>
        <taxon>Hexapoda</taxon>
        <taxon>Insecta</taxon>
        <taxon>Pterygota</taxon>
        <taxon>Neoptera</taxon>
        <taxon>Endopterygota</taxon>
        <taxon>Lepidoptera</taxon>
        <taxon>Glossata</taxon>
        <taxon>Ditrysia</taxon>
        <taxon>Noctuoidea</taxon>
        <taxon>Erebidae</taxon>
        <taxon>Arctiinae</taxon>
        <taxon>Arctia</taxon>
    </lineage>
</organism>
<evidence type="ECO:0000259" key="1">
    <source>
        <dbReference type="Pfam" id="PF23055"/>
    </source>
</evidence>
<dbReference type="PANTHER" id="PTHR33327:SF3">
    <property type="entry name" value="RNA-DIRECTED DNA POLYMERASE"/>
    <property type="match status" value="1"/>
</dbReference>
<accession>A0A8S0ZIX4</accession>
<feature type="domain" description="DUF7041" evidence="1">
    <location>
        <begin position="19"/>
        <end position="100"/>
    </location>
</feature>
<dbReference type="PANTHER" id="PTHR33327">
    <property type="entry name" value="ENDONUCLEASE"/>
    <property type="match status" value="1"/>
</dbReference>
<comment type="caution">
    <text evidence="2">The sequence shown here is derived from an EMBL/GenBank/DDBJ whole genome shotgun (WGS) entry which is preliminary data.</text>
</comment>
<dbReference type="OrthoDB" id="10257314at2759"/>
<dbReference type="EMBL" id="CADEBC010000479">
    <property type="protein sequence ID" value="CAB3233239.1"/>
    <property type="molecule type" value="Genomic_DNA"/>
</dbReference>
<name>A0A8S0ZIX4_ARCPL</name>
<proteinExistence type="predicted"/>
<reference evidence="2 3" key="1">
    <citation type="submission" date="2020-04" db="EMBL/GenBank/DDBJ databases">
        <authorList>
            <person name="Wallbank WR R."/>
            <person name="Pardo Diaz C."/>
            <person name="Kozak K."/>
            <person name="Martin S."/>
            <person name="Jiggins C."/>
            <person name="Moest M."/>
            <person name="Warren A I."/>
            <person name="Byers J.R.P. K."/>
            <person name="Montejo-Kovacevich G."/>
            <person name="Yen C E."/>
        </authorList>
    </citation>
    <scope>NUCLEOTIDE SEQUENCE [LARGE SCALE GENOMIC DNA]</scope>
</reference>